<protein>
    <recommendedName>
        <fullName evidence="1">Nudix hydrolase domain-containing protein</fullName>
    </recommendedName>
</protein>
<dbReference type="KEGG" id="vag:N646_0545"/>
<dbReference type="PROSITE" id="PS51462">
    <property type="entry name" value="NUDIX"/>
    <property type="match status" value="1"/>
</dbReference>
<evidence type="ECO:0000313" key="2">
    <source>
        <dbReference type="EMBL" id="AGV16378.1"/>
    </source>
</evidence>
<dbReference type="CDD" id="cd04663">
    <property type="entry name" value="NUDIX_Hydrolase"/>
    <property type="match status" value="1"/>
</dbReference>
<evidence type="ECO:0000259" key="1">
    <source>
        <dbReference type="PROSITE" id="PS51462"/>
    </source>
</evidence>
<accession>A0A2I3C1V2</accession>
<reference evidence="2 3" key="1">
    <citation type="journal article" date="2015" name="Genome Announc.">
        <title>Complete genome sequence of Vibrio alginolyticus ATCC 17749.</title>
        <authorList>
            <person name="Liu X.F."/>
            <person name="Cao Y."/>
            <person name="Zhang H.L."/>
            <person name="Chen Y.J."/>
            <person name="Hu C.J."/>
        </authorList>
    </citation>
    <scope>NUCLEOTIDE SEQUENCE [LARGE SCALE GENOMIC DNA]</scope>
    <source>
        <strain evidence="3">ATCC 17749 / DSM 2171 / NBRC 15630 / NCIMB 1903 / NCTC 12160 / XII-53</strain>
    </source>
</reference>
<dbReference type="EMBL" id="CP006718">
    <property type="protein sequence ID" value="AGV16378.1"/>
    <property type="molecule type" value="Genomic_DNA"/>
</dbReference>
<dbReference type="InterPro" id="IPR000086">
    <property type="entry name" value="NUDIX_hydrolase_dom"/>
</dbReference>
<dbReference type="GO" id="GO:0003824">
    <property type="term" value="F:catalytic activity"/>
    <property type="evidence" value="ECO:0007669"/>
    <property type="project" value="UniProtKB-ARBA"/>
</dbReference>
<dbReference type="HOGENOM" id="CLU_116638_0_1_6"/>
<dbReference type="Pfam" id="PF00293">
    <property type="entry name" value="NUDIX"/>
    <property type="match status" value="1"/>
</dbReference>
<dbReference type="Gene3D" id="3.90.79.10">
    <property type="entry name" value="Nucleoside Triphosphate Pyrophosphohydrolase"/>
    <property type="match status" value="1"/>
</dbReference>
<proteinExistence type="predicted"/>
<gene>
    <name evidence="2" type="ORF">N646_0545</name>
</gene>
<dbReference type="SUPFAM" id="SSF55811">
    <property type="entry name" value="Nudix"/>
    <property type="match status" value="1"/>
</dbReference>
<name>A0A2I3C1V2_VIBAX</name>
<evidence type="ECO:0000313" key="3">
    <source>
        <dbReference type="Proteomes" id="UP000016714"/>
    </source>
</evidence>
<dbReference type="AlphaFoldDB" id="A0A2I3C1V2"/>
<organism evidence="2 3">
    <name type="scientific">Vibrio alginolyticus (strain ATCC 17749 / DSM 2171 / NBRC 15630 / NCIMB 1903 / NCTC 12160 / XII-53)</name>
    <dbReference type="NCBI Taxonomy" id="1219076"/>
    <lineage>
        <taxon>Bacteria</taxon>
        <taxon>Pseudomonadati</taxon>
        <taxon>Pseudomonadota</taxon>
        <taxon>Gammaproteobacteria</taxon>
        <taxon>Vibrionales</taxon>
        <taxon>Vibrionaceae</taxon>
        <taxon>Vibrio</taxon>
    </lineage>
</organism>
<feature type="domain" description="Nudix hydrolase" evidence="1">
    <location>
        <begin position="16"/>
        <end position="150"/>
    </location>
</feature>
<dbReference type="InterPro" id="IPR015797">
    <property type="entry name" value="NUDIX_hydrolase-like_dom_sf"/>
</dbReference>
<dbReference type="Proteomes" id="UP000016714">
    <property type="component" value="Chromosome 1"/>
</dbReference>
<sequence length="158" mass="18006">MQLHAIFLYPEKAKAIRRSGFVIDKVCPVVLRNQNQEILLFKHPLAGVQLVKGTVEVFDESYIIAAKRELAEESGITHVHSARYLCSWDSGFQNQVWHFVLCECADLANSWLFHTQDDGGHDFAFFWHDVESGLPANAHTVFQRGLEKVRELINQGVI</sequence>